<keyword evidence="3" id="KW-0677">Repeat</keyword>
<evidence type="ECO:0000259" key="7">
    <source>
        <dbReference type="Pfam" id="PF00520"/>
    </source>
</evidence>
<proteinExistence type="predicted"/>
<dbReference type="Pfam" id="PF00520">
    <property type="entry name" value="Ion_trans"/>
    <property type="match status" value="1"/>
</dbReference>
<dbReference type="STRING" id="94130.A0A2Z6Q151"/>
<reference evidence="9" key="2">
    <citation type="submission" date="2019-10" db="EMBL/GenBank/DDBJ databases">
        <title>Conservation and host-specific expression of non-tandemly repeated heterogenous ribosome RNA gene in arbuscular mycorrhizal fungi.</title>
        <authorList>
            <person name="Maeda T."/>
            <person name="Kobayashi Y."/>
            <person name="Nakagawa T."/>
            <person name="Ezawa T."/>
            <person name="Yamaguchi K."/>
            <person name="Bino T."/>
            <person name="Nishimoto Y."/>
            <person name="Shigenobu S."/>
            <person name="Kawaguchi M."/>
        </authorList>
    </citation>
    <scope>NUCLEOTIDE SEQUENCE</scope>
    <source>
        <strain evidence="9">HR1</strain>
    </source>
</reference>
<feature type="domain" description="Ion transport" evidence="7">
    <location>
        <begin position="696"/>
        <end position="908"/>
    </location>
</feature>
<dbReference type="GO" id="GO:0005216">
    <property type="term" value="F:monoatomic ion channel activity"/>
    <property type="evidence" value="ECO:0007669"/>
    <property type="project" value="InterPro"/>
</dbReference>
<reference evidence="8 10" key="1">
    <citation type="submission" date="2017-11" db="EMBL/GenBank/DDBJ databases">
        <title>The genome of Rhizophagus clarus HR1 reveals common genetic basis of auxotrophy among arbuscular mycorrhizal fungi.</title>
        <authorList>
            <person name="Kobayashi Y."/>
        </authorList>
    </citation>
    <scope>NUCLEOTIDE SEQUENCE [LARGE SCALE GENOMIC DNA]</scope>
    <source>
        <strain evidence="8 10">HR1</strain>
    </source>
</reference>
<evidence type="ECO:0000313" key="10">
    <source>
        <dbReference type="Proteomes" id="UP000247702"/>
    </source>
</evidence>
<feature type="transmembrane region" description="Helical" evidence="6">
    <location>
        <begin position="751"/>
        <end position="774"/>
    </location>
</feature>
<dbReference type="PANTHER" id="PTHR10582">
    <property type="entry name" value="TRANSIENT RECEPTOR POTENTIAL ION CHANNEL PROTEIN"/>
    <property type="match status" value="1"/>
</dbReference>
<dbReference type="EMBL" id="BLAL01000242">
    <property type="protein sequence ID" value="GES95311.1"/>
    <property type="molecule type" value="Genomic_DNA"/>
</dbReference>
<dbReference type="InterPro" id="IPR005821">
    <property type="entry name" value="Ion_trans_dom"/>
</dbReference>
<keyword evidence="2 6" id="KW-0812">Transmembrane</keyword>
<comment type="caution">
    <text evidence="8">The sequence shown here is derived from an EMBL/GenBank/DDBJ whole genome shotgun (WGS) entry which is preliminary data.</text>
</comment>
<dbReference type="InterPro" id="IPR024862">
    <property type="entry name" value="TRPV"/>
</dbReference>
<evidence type="ECO:0000256" key="6">
    <source>
        <dbReference type="SAM" id="Phobius"/>
    </source>
</evidence>
<dbReference type="PANTHER" id="PTHR10582:SF2">
    <property type="entry name" value="INACTIVE"/>
    <property type="match status" value="1"/>
</dbReference>
<evidence type="ECO:0000256" key="5">
    <source>
        <dbReference type="ARBA" id="ARBA00023136"/>
    </source>
</evidence>
<feature type="transmembrane region" description="Helical" evidence="6">
    <location>
        <begin position="696"/>
        <end position="717"/>
    </location>
</feature>
<dbReference type="OrthoDB" id="2412883at2759"/>
<protein>
    <recommendedName>
        <fullName evidence="7">Ion transport domain-containing protein</fullName>
    </recommendedName>
</protein>
<dbReference type="GO" id="GO:0005886">
    <property type="term" value="C:plasma membrane"/>
    <property type="evidence" value="ECO:0007669"/>
    <property type="project" value="TreeGrafter"/>
</dbReference>
<evidence type="ECO:0000256" key="1">
    <source>
        <dbReference type="ARBA" id="ARBA00004141"/>
    </source>
</evidence>
<name>A0A2Z6Q151_9GLOM</name>
<dbReference type="GO" id="GO:0098703">
    <property type="term" value="P:calcium ion import across plasma membrane"/>
    <property type="evidence" value="ECO:0007669"/>
    <property type="project" value="TreeGrafter"/>
</dbReference>
<comment type="subcellular location">
    <subcellularLocation>
        <location evidence="1">Membrane</location>
        <topology evidence="1">Multi-pass membrane protein</topology>
    </subcellularLocation>
</comment>
<dbReference type="Proteomes" id="UP000247702">
    <property type="component" value="Unassembled WGS sequence"/>
</dbReference>
<dbReference type="Proteomes" id="UP000615446">
    <property type="component" value="Unassembled WGS sequence"/>
</dbReference>
<evidence type="ECO:0000313" key="9">
    <source>
        <dbReference type="EMBL" id="GES95311.1"/>
    </source>
</evidence>
<evidence type="ECO:0000256" key="2">
    <source>
        <dbReference type="ARBA" id="ARBA00022692"/>
    </source>
</evidence>
<gene>
    <name evidence="9" type="ORF">RCL2_002198800</name>
    <name evidence="8" type="ORF">RclHR1_01020008</name>
</gene>
<evidence type="ECO:0000256" key="4">
    <source>
        <dbReference type="ARBA" id="ARBA00022989"/>
    </source>
</evidence>
<evidence type="ECO:0000256" key="3">
    <source>
        <dbReference type="ARBA" id="ARBA00022737"/>
    </source>
</evidence>
<feature type="transmembrane region" description="Helical" evidence="6">
    <location>
        <begin position="807"/>
        <end position="834"/>
    </location>
</feature>
<sequence length="1098" mass="129658">MNNDIVIQVSTSESGIKESSEPLSSSHSEQLICSSSLKYVATWNEKDKVINIWRKPSSVNVVVSLDKLTNITLNELIDSLSHIKIDFHKLIELVDIYGETLMILELETNESDPHRVVYDLKNKRSLMCKYARCEFIKWKFLENGNLVTMHKQSDESCLKIELYIIKNGLYKPERSYYILTNSCENSYLFSQGQLMHGSKFLRQWNVINGDKDFEHQYYLGCSKSVQVCFNERLLAVRKSDNSLIIYSKKTGMAFFQHHQVKIRDISFCKESDLLIIQEDNDDGFNYHFVDPYFGNILYTKLLNNKHRQLIVHENVISIVNNSVQIENIFKGAEEQPYRKMSTHFLLSMTNNASIIGEYKSELKEFDKCDEYIEVSVTWKIYKSKRKLSANKNSQEVDYIILDKKAFNIFYLYILPNDDLVIHTSSDYGIIFTLNNQNKIELVFYSQLSADNKCLYNYENDSFERIFNEFMDQPIIIEMIINYLDNISTFTLYASHILRAAIKTHKGDIIDLIIEKCIDHYNKNPENIYIFKIITKSISEIQEYNHYYVKKFLNYTSLIKAPQKNKYEQVLKQKDLFIPIFILFQYHHLYGFTHNTDDDSYLLKSNTFLNFFRSLGDISYSSYSYLKSNLLSKKRSAIKLYIPLPQFVSYPTNYNFFKEFLLGPEPNEFLKLKDTDLYSDWNGEALLNFKWRKFGRFWYCINWLLYTIFLISFALATHGKFQRTTYYFSAALGFFQLLFFELRQFLWKIKKYVGSIWNLFDLIAYILPIIISIKWLKNQPLPPWVSSISIFFLELKFVFFLRVFEQFCIYFAIIIGVAKNTISFFVILAFIILVYSHAYIVLNDQTNMNFIDSFLAMYKLMTGDTSNLEFQKNPEIIVIWITFSVFTVIYLLNLFIGLLNEEIQKIDKKALFLHQRAEILAEIELFNLFPCQRRWKSWFPDHIFYYVDVDKLQKKLNEINNNDMYKDSSYKPIIHPDLLDLITSKVTNSIDLIENRTQDKILEIINPNLLKNKDQVSIILKFNGKKLVNCENNINTNDNEENNEDKVFKSMNIEENNIQDYLKSILNIIKSNVSKNKNNLTITLEFKDTKLVKYESQVD</sequence>
<keyword evidence="10" id="KW-1185">Reference proteome</keyword>
<organism evidence="8 10">
    <name type="scientific">Rhizophagus clarus</name>
    <dbReference type="NCBI Taxonomy" id="94130"/>
    <lineage>
        <taxon>Eukaryota</taxon>
        <taxon>Fungi</taxon>
        <taxon>Fungi incertae sedis</taxon>
        <taxon>Mucoromycota</taxon>
        <taxon>Glomeromycotina</taxon>
        <taxon>Glomeromycetes</taxon>
        <taxon>Glomerales</taxon>
        <taxon>Glomeraceae</taxon>
        <taxon>Rhizophagus</taxon>
    </lineage>
</organism>
<keyword evidence="4 6" id="KW-1133">Transmembrane helix</keyword>
<feature type="transmembrane region" description="Helical" evidence="6">
    <location>
        <begin position="876"/>
        <end position="898"/>
    </location>
</feature>
<feature type="transmembrane region" description="Helical" evidence="6">
    <location>
        <begin position="780"/>
        <end position="800"/>
    </location>
</feature>
<keyword evidence="5 6" id="KW-0472">Membrane</keyword>
<dbReference type="EMBL" id="BEXD01000025">
    <property type="protein sequence ID" value="GBB83467.1"/>
    <property type="molecule type" value="Genomic_DNA"/>
</dbReference>
<dbReference type="AlphaFoldDB" id="A0A2Z6Q151"/>
<evidence type="ECO:0000313" key="8">
    <source>
        <dbReference type="EMBL" id="GBB83467.1"/>
    </source>
</evidence>
<accession>A0A2Z6Q151</accession>